<dbReference type="SUPFAM" id="SSF53474">
    <property type="entry name" value="alpha/beta-Hydrolases"/>
    <property type="match status" value="1"/>
</dbReference>
<evidence type="ECO:0000313" key="5">
    <source>
        <dbReference type="Proteomes" id="UP000001491"/>
    </source>
</evidence>
<dbReference type="Pfam" id="PF00561">
    <property type="entry name" value="Abhydrolase_1"/>
    <property type="match status" value="1"/>
</dbReference>
<dbReference type="eggNOG" id="COG2267">
    <property type="taxonomic scope" value="Bacteria"/>
</dbReference>
<gene>
    <name evidence="4" type="ordered locus">MCJ_003880</name>
</gene>
<evidence type="ECO:0000256" key="1">
    <source>
        <dbReference type="ARBA" id="ARBA00006989"/>
    </source>
</evidence>
<dbReference type="PRINTS" id="PR00111">
    <property type="entry name" value="ABHYDROLASE"/>
</dbReference>
<sequence>MFNHEKIMIKNEAIYCHYENTGRPKVLFLHGFNSSHSFTFQIDNIKDRKYDIVSFDFPGAGKSTSNEKIDIKYYQEIALEVAKHFKIEESLVVGHSLGAASALYILEQKWAKKALLVAPLNPYILEEAIKNRVEILKNWLLPVSLSDAVESMKSLVFGNKNNYKDQVKKIGALFFKISQTKYKLLAPMVNKQILNTKWLKENLLPLYASSLDYEIISGKQDLFVPIGGLEKLASDFSKKITILDKCGHATFFEKPEEINEKIHEIISTF</sequence>
<dbReference type="PANTHER" id="PTHR43798">
    <property type="entry name" value="MONOACYLGLYCEROL LIPASE"/>
    <property type="match status" value="1"/>
</dbReference>
<evidence type="ECO:0000313" key="4">
    <source>
        <dbReference type="EMBL" id="CAT05076.1"/>
    </source>
</evidence>
<organism evidence="4 5">
    <name type="scientific">Mesomycoplasma conjunctivae (strain ATCC 25834 / NCTC 10147 / HRC/581)</name>
    <name type="common">Mycoplasma conjunctivae</name>
    <dbReference type="NCBI Taxonomy" id="572263"/>
    <lineage>
        <taxon>Bacteria</taxon>
        <taxon>Bacillati</taxon>
        <taxon>Mycoplasmatota</taxon>
        <taxon>Mycoplasmoidales</taxon>
        <taxon>Metamycoplasmataceae</taxon>
        <taxon>Mesomycoplasma</taxon>
    </lineage>
</organism>
<dbReference type="PANTHER" id="PTHR43798:SF33">
    <property type="entry name" value="HYDROLASE, PUTATIVE (AFU_ORTHOLOGUE AFUA_2G14860)-RELATED"/>
    <property type="match status" value="1"/>
</dbReference>
<dbReference type="InterPro" id="IPR029058">
    <property type="entry name" value="AB_hydrolase_fold"/>
</dbReference>
<dbReference type="GO" id="GO:0016020">
    <property type="term" value="C:membrane"/>
    <property type="evidence" value="ECO:0007669"/>
    <property type="project" value="TreeGrafter"/>
</dbReference>
<keyword evidence="5" id="KW-1185">Reference proteome</keyword>
<dbReference type="InterPro" id="IPR050266">
    <property type="entry name" value="AB_hydrolase_sf"/>
</dbReference>
<dbReference type="Gene3D" id="3.40.50.1820">
    <property type="entry name" value="alpha/beta hydrolase"/>
    <property type="match status" value="1"/>
</dbReference>
<reference evidence="5" key="1">
    <citation type="journal article" date="2009" name="BMC Bioinformatics">
        <title>The Mycoplasma conjunctivae genome sequencing, annotation and analysis.</title>
        <authorList>
            <person name="Calderon-Copete S.P."/>
            <person name="Wigger G."/>
            <person name="Wunderlin C."/>
            <person name="Schmidheini T."/>
            <person name="Frey J."/>
            <person name="Quail M.A."/>
            <person name="Falquet L."/>
        </authorList>
    </citation>
    <scope>NUCLEOTIDE SEQUENCE [LARGE SCALE GENOMIC DNA]</scope>
    <source>
        <strain evidence="5">ATCC 25834 / NCTC 10147 / HRC/581</strain>
    </source>
</reference>
<dbReference type="InterPro" id="IPR000073">
    <property type="entry name" value="AB_hydrolase_1"/>
</dbReference>
<dbReference type="GO" id="GO:0052689">
    <property type="term" value="F:carboxylic ester hydrolase activity"/>
    <property type="evidence" value="ECO:0007669"/>
    <property type="project" value="UniProtKB-KW"/>
</dbReference>
<keyword evidence="2" id="KW-0719">Serine esterase</keyword>
<comment type="similarity">
    <text evidence="1">Belongs to the lipase/esterase LIP3/BchO family.</text>
</comment>
<feature type="domain" description="AB hydrolase-1" evidence="3">
    <location>
        <begin position="26"/>
        <end position="255"/>
    </location>
</feature>
<dbReference type="ESTHER" id="myccr-c5j6i4">
    <property type="family name" value="6_AlphaBeta_hydrolase"/>
</dbReference>
<name>C5J6I4_MESCH</name>
<protein>
    <recommendedName>
        <fullName evidence="3">AB hydrolase-1 domain-containing protein</fullName>
    </recommendedName>
</protein>
<evidence type="ECO:0000259" key="3">
    <source>
        <dbReference type="Pfam" id="PF00561"/>
    </source>
</evidence>
<dbReference type="KEGG" id="mco:MCJ_003880"/>
<accession>C5J6I4</accession>
<dbReference type="Proteomes" id="UP000001491">
    <property type="component" value="Chromosome"/>
</dbReference>
<evidence type="ECO:0000256" key="2">
    <source>
        <dbReference type="ARBA" id="ARBA00022487"/>
    </source>
</evidence>
<proteinExistence type="inferred from homology"/>
<keyword evidence="2" id="KW-0378">Hydrolase</keyword>
<dbReference type="HOGENOM" id="CLU_020336_41_0_14"/>
<dbReference type="AlphaFoldDB" id="C5J6I4"/>
<dbReference type="EMBL" id="FM864216">
    <property type="protein sequence ID" value="CAT05076.1"/>
    <property type="molecule type" value="Genomic_DNA"/>
</dbReference>